<protein>
    <submittedName>
        <fullName evidence="3">Unnamed protein product</fullName>
    </submittedName>
</protein>
<dbReference type="Proteomes" id="UP001165121">
    <property type="component" value="Unassembled WGS sequence"/>
</dbReference>
<keyword evidence="1" id="KW-0175">Coiled coil</keyword>
<keyword evidence="4" id="KW-1185">Reference proteome</keyword>
<reference evidence="3" key="1">
    <citation type="submission" date="2023-04" db="EMBL/GenBank/DDBJ databases">
        <title>Phytophthora fragariaefolia NBRC 109709.</title>
        <authorList>
            <person name="Ichikawa N."/>
            <person name="Sato H."/>
            <person name="Tonouchi N."/>
        </authorList>
    </citation>
    <scope>NUCLEOTIDE SEQUENCE</scope>
    <source>
        <strain evidence="3">NBRC 109709</strain>
    </source>
</reference>
<feature type="region of interest" description="Disordered" evidence="2">
    <location>
        <begin position="30"/>
        <end position="62"/>
    </location>
</feature>
<dbReference type="EMBL" id="BSXT01000800">
    <property type="protein sequence ID" value="GMF34248.1"/>
    <property type="molecule type" value="Genomic_DNA"/>
</dbReference>
<evidence type="ECO:0000313" key="4">
    <source>
        <dbReference type="Proteomes" id="UP001165121"/>
    </source>
</evidence>
<evidence type="ECO:0000256" key="2">
    <source>
        <dbReference type="SAM" id="MobiDB-lite"/>
    </source>
</evidence>
<proteinExistence type="predicted"/>
<evidence type="ECO:0000256" key="1">
    <source>
        <dbReference type="SAM" id="Coils"/>
    </source>
</evidence>
<sequence>MEGVQGFDEALSDEALTDLFSSPLPVTWSPQGAIPPDQFESQLSGAKNYGPPHTSSSLISKLSTTDDIATKKMIRREKDRIRRRKTIMRQKREREALQLRIDKLSKQVEELKGKQRRYREQNLSMLGVNVDSSVASRSMAKNQQHSDSTLIRQYIQELDTVYAQTDNIFKPFNENPCNAEQFKATRKTEGATEYFQSSAKQLVPFGYSQTSQYLWRLIALEHRQEDRRFCIDIEEPENTIAMSFRLIDRLMIDRNASLFVLVVARRYEENDRTVIVWRALTEGEGSFRGMHSDETGWCVVRPSAMDACTIEYAARSNFYWHSKNWQANTWRTGLLAWF</sequence>
<name>A0A9W7CN18_9STRA</name>
<comment type="caution">
    <text evidence="3">The sequence shown here is derived from an EMBL/GenBank/DDBJ whole genome shotgun (WGS) entry which is preliminary data.</text>
</comment>
<evidence type="ECO:0000313" key="3">
    <source>
        <dbReference type="EMBL" id="GMF34248.1"/>
    </source>
</evidence>
<gene>
    <name evidence="3" type="ORF">Pfra01_000875200</name>
</gene>
<accession>A0A9W7CN18</accession>
<dbReference type="OrthoDB" id="104333at2759"/>
<dbReference type="AlphaFoldDB" id="A0A9W7CN18"/>
<organism evidence="3 4">
    <name type="scientific">Phytophthora fragariaefolia</name>
    <dbReference type="NCBI Taxonomy" id="1490495"/>
    <lineage>
        <taxon>Eukaryota</taxon>
        <taxon>Sar</taxon>
        <taxon>Stramenopiles</taxon>
        <taxon>Oomycota</taxon>
        <taxon>Peronosporomycetes</taxon>
        <taxon>Peronosporales</taxon>
        <taxon>Peronosporaceae</taxon>
        <taxon>Phytophthora</taxon>
    </lineage>
</organism>
<feature type="coiled-coil region" evidence="1">
    <location>
        <begin position="87"/>
        <end position="121"/>
    </location>
</feature>